<dbReference type="InterPro" id="IPR029044">
    <property type="entry name" value="Nucleotide-diphossugar_trans"/>
</dbReference>
<comment type="similarity">
    <text evidence="1">Belongs to the glycosyltransferase 2 family.</text>
</comment>
<reference evidence="4" key="2">
    <citation type="journal article" date="2022" name="BMC Genomics">
        <title>Comparative genome analysis of mycobacteria focusing on tRNA and non-coding RNA.</title>
        <authorList>
            <person name="Behra P.R.K."/>
            <person name="Pettersson B.M.F."/>
            <person name="Ramesh M."/>
            <person name="Das S."/>
            <person name="Dasgupta S."/>
            <person name="Kirsebom L.A."/>
        </authorList>
    </citation>
    <scope>NUCLEOTIDE SEQUENCE</scope>
    <source>
        <strain evidence="4">DSM 44838</strain>
    </source>
</reference>
<name>A0A9X2Z0I4_9MYCO</name>
<feature type="compositionally biased region" description="Basic residues" evidence="2">
    <location>
        <begin position="13"/>
        <end position="23"/>
    </location>
</feature>
<dbReference type="Pfam" id="PF00535">
    <property type="entry name" value="Glycos_transf_2"/>
    <property type="match status" value="1"/>
</dbReference>
<dbReference type="PANTHER" id="PTHR48090">
    <property type="entry name" value="UNDECAPRENYL-PHOSPHATE 4-DEOXY-4-FORMAMIDO-L-ARABINOSE TRANSFERASE-RELATED"/>
    <property type="match status" value="1"/>
</dbReference>
<dbReference type="InterPro" id="IPR050256">
    <property type="entry name" value="Glycosyltransferase_2"/>
</dbReference>
<organism evidence="4 5">
    <name type="scientific">Mycobacterium yunnanensis</name>
    <dbReference type="NCBI Taxonomy" id="368477"/>
    <lineage>
        <taxon>Bacteria</taxon>
        <taxon>Bacillati</taxon>
        <taxon>Actinomycetota</taxon>
        <taxon>Actinomycetes</taxon>
        <taxon>Mycobacteriales</taxon>
        <taxon>Mycobacteriaceae</taxon>
        <taxon>Mycobacterium</taxon>
    </lineage>
</organism>
<dbReference type="Gene3D" id="3.90.550.10">
    <property type="entry name" value="Spore Coat Polysaccharide Biosynthesis Protein SpsA, Chain A"/>
    <property type="match status" value="1"/>
</dbReference>
<dbReference type="RefSeq" id="WP_263995593.1">
    <property type="nucleotide sequence ID" value="NZ_JACKVK010000005.1"/>
</dbReference>
<evidence type="ECO:0000313" key="5">
    <source>
        <dbReference type="Proteomes" id="UP001141629"/>
    </source>
</evidence>
<protein>
    <submittedName>
        <fullName evidence="4">Glycosyltransferase family 2 protein</fullName>
    </submittedName>
</protein>
<evidence type="ECO:0000256" key="2">
    <source>
        <dbReference type="SAM" id="MobiDB-lite"/>
    </source>
</evidence>
<dbReference type="PANTHER" id="PTHR48090:SF7">
    <property type="entry name" value="RFBJ PROTEIN"/>
    <property type="match status" value="1"/>
</dbReference>
<proteinExistence type="inferred from homology"/>
<evidence type="ECO:0000256" key="1">
    <source>
        <dbReference type="ARBA" id="ARBA00006739"/>
    </source>
</evidence>
<dbReference type="CDD" id="cd04179">
    <property type="entry name" value="DPM_DPG-synthase_like"/>
    <property type="match status" value="1"/>
</dbReference>
<dbReference type="Proteomes" id="UP001141629">
    <property type="component" value="Unassembled WGS sequence"/>
</dbReference>
<dbReference type="EMBL" id="JACKVK010000005">
    <property type="protein sequence ID" value="MCV7420825.1"/>
    <property type="molecule type" value="Genomic_DNA"/>
</dbReference>
<sequence length="320" mass="34743">MTTERLTREQDRRRTRRRIRGLARRPAPEGLPGSAGTRPAALLNLSVWDGAALGVARPTISLVIPAMNEARNLPHVAARIPTDIDEIIFVDGHSVDDTVEVSRALWPAAVQVTQTRTGKGNALACGFAAATCDIVVMLDADGSTDPAEIPRYVGALVSGADFAKGSRFIQGGGSADITKIRRIGNWCLNATVNGLFGSRYTDLCYGYNAFWRRCLDVMELPAIGSPDRQWGDGFEIETLINVRIAASGLAVAEVHSFEESRIHGVSNLNAVRDGLRVLRTIMTEFRRLRRTTVRSRPVDRLHVVPAVVDVSPTSGSEMAS</sequence>
<comment type="caution">
    <text evidence="4">The sequence shown here is derived from an EMBL/GenBank/DDBJ whole genome shotgun (WGS) entry which is preliminary data.</text>
</comment>
<accession>A0A9X2Z0I4</accession>
<dbReference type="InterPro" id="IPR001173">
    <property type="entry name" value="Glyco_trans_2-like"/>
</dbReference>
<evidence type="ECO:0000259" key="3">
    <source>
        <dbReference type="Pfam" id="PF00535"/>
    </source>
</evidence>
<reference evidence="4" key="1">
    <citation type="submission" date="2020-07" db="EMBL/GenBank/DDBJ databases">
        <authorList>
            <person name="Pettersson B.M.F."/>
            <person name="Behra P.R.K."/>
            <person name="Ramesh M."/>
            <person name="Das S."/>
            <person name="Dasgupta S."/>
            <person name="Kirsebom L.A."/>
        </authorList>
    </citation>
    <scope>NUCLEOTIDE SEQUENCE</scope>
    <source>
        <strain evidence="4">DSM 44838</strain>
    </source>
</reference>
<feature type="domain" description="Glycosyltransferase 2-like" evidence="3">
    <location>
        <begin position="61"/>
        <end position="193"/>
    </location>
</feature>
<gene>
    <name evidence="4" type="ORF">H7K45_09775</name>
</gene>
<feature type="compositionally biased region" description="Basic and acidic residues" evidence="2">
    <location>
        <begin position="1"/>
        <end position="12"/>
    </location>
</feature>
<dbReference type="SUPFAM" id="SSF53448">
    <property type="entry name" value="Nucleotide-diphospho-sugar transferases"/>
    <property type="match status" value="1"/>
</dbReference>
<dbReference type="AlphaFoldDB" id="A0A9X2Z0I4"/>
<evidence type="ECO:0000313" key="4">
    <source>
        <dbReference type="EMBL" id="MCV7420825.1"/>
    </source>
</evidence>
<feature type="region of interest" description="Disordered" evidence="2">
    <location>
        <begin position="1"/>
        <end position="36"/>
    </location>
</feature>
<keyword evidence="5" id="KW-1185">Reference proteome</keyword>